<sequence length="80" mass="9196">MVVETEAFGRNTFKRPKYGKLSWMGVDQFDQDDRQNDIPERSKELQSETESKDEVGGRGGYDITDDLSYLSVKLKFDKGI</sequence>
<feature type="compositionally biased region" description="Basic and acidic residues" evidence="1">
    <location>
        <begin position="31"/>
        <end position="56"/>
    </location>
</feature>
<gene>
    <name evidence="2" type="ORF">VTL71DRAFT_5995</name>
</gene>
<accession>A0ABR4BZ50</accession>
<reference evidence="2 3" key="1">
    <citation type="journal article" date="2024" name="Commun. Biol.">
        <title>Comparative genomic analysis of thermophilic fungi reveals convergent evolutionary adaptations and gene losses.</title>
        <authorList>
            <person name="Steindorff A.S."/>
            <person name="Aguilar-Pontes M.V."/>
            <person name="Robinson A.J."/>
            <person name="Andreopoulos B."/>
            <person name="LaButti K."/>
            <person name="Kuo A."/>
            <person name="Mondo S."/>
            <person name="Riley R."/>
            <person name="Otillar R."/>
            <person name="Haridas S."/>
            <person name="Lipzen A."/>
            <person name="Grimwood J."/>
            <person name="Schmutz J."/>
            <person name="Clum A."/>
            <person name="Reid I.D."/>
            <person name="Moisan M.C."/>
            <person name="Butler G."/>
            <person name="Nguyen T.T.M."/>
            <person name="Dewar K."/>
            <person name="Conant G."/>
            <person name="Drula E."/>
            <person name="Henrissat B."/>
            <person name="Hansel C."/>
            <person name="Singer S."/>
            <person name="Hutchinson M.I."/>
            <person name="de Vries R.P."/>
            <person name="Natvig D.O."/>
            <person name="Powell A.J."/>
            <person name="Tsang A."/>
            <person name="Grigoriev I.V."/>
        </authorList>
    </citation>
    <scope>NUCLEOTIDE SEQUENCE [LARGE SCALE GENOMIC DNA]</scope>
    <source>
        <strain evidence="2 3">CBS 494.80</strain>
    </source>
</reference>
<evidence type="ECO:0000313" key="3">
    <source>
        <dbReference type="Proteomes" id="UP001595075"/>
    </source>
</evidence>
<keyword evidence="3" id="KW-1185">Reference proteome</keyword>
<comment type="caution">
    <text evidence="2">The sequence shown here is derived from an EMBL/GenBank/DDBJ whole genome shotgun (WGS) entry which is preliminary data.</text>
</comment>
<evidence type="ECO:0000313" key="2">
    <source>
        <dbReference type="EMBL" id="KAL2062923.1"/>
    </source>
</evidence>
<protein>
    <submittedName>
        <fullName evidence="2">Uncharacterized protein</fullName>
    </submittedName>
</protein>
<feature type="region of interest" description="Disordered" evidence="1">
    <location>
        <begin position="29"/>
        <end position="60"/>
    </location>
</feature>
<evidence type="ECO:0000256" key="1">
    <source>
        <dbReference type="SAM" id="MobiDB-lite"/>
    </source>
</evidence>
<name>A0ABR4BZ50_9HELO</name>
<dbReference type="EMBL" id="JAZHXI010000016">
    <property type="protein sequence ID" value="KAL2062923.1"/>
    <property type="molecule type" value="Genomic_DNA"/>
</dbReference>
<organism evidence="2 3">
    <name type="scientific">Oculimacula yallundae</name>
    <dbReference type="NCBI Taxonomy" id="86028"/>
    <lineage>
        <taxon>Eukaryota</taxon>
        <taxon>Fungi</taxon>
        <taxon>Dikarya</taxon>
        <taxon>Ascomycota</taxon>
        <taxon>Pezizomycotina</taxon>
        <taxon>Leotiomycetes</taxon>
        <taxon>Helotiales</taxon>
        <taxon>Ploettnerulaceae</taxon>
        <taxon>Oculimacula</taxon>
    </lineage>
</organism>
<proteinExistence type="predicted"/>
<dbReference type="Proteomes" id="UP001595075">
    <property type="component" value="Unassembled WGS sequence"/>
</dbReference>